<keyword evidence="1" id="KW-0812">Transmembrane</keyword>
<evidence type="ECO:0000256" key="1">
    <source>
        <dbReference type="SAM" id="Phobius"/>
    </source>
</evidence>
<sequence length="102" mass="11160">MSELEHPPTIPTVVVTAMAKDFGMPVTGYLLATVDSPPVLQGTIFGDVTGRFREGTSMRTSRIKQVFFVDGFALFKTLTGSVYVVVTWAPGGGNIYMNRIYH</sequence>
<protein>
    <submittedName>
        <fullName evidence="2">Uncharacterized protein</fullName>
    </submittedName>
</protein>
<dbReference type="RefSeq" id="WP_150636654.1">
    <property type="nucleotide sequence ID" value="NZ_CABVHP010000002.1"/>
</dbReference>
<feature type="transmembrane region" description="Helical" evidence="1">
    <location>
        <begin position="67"/>
        <end position="89"/>
    </location>
</feature>
<organism evidence="2 3">
    <name type="scientific">Pseudomonas fluorescens</name>
    <dbReference type="NCBI Taxonomy" id="294"/>
    <lineage>
        <taxon>Bacteria</taxon>
        <taxon>Pseudomonadati</taxon>
        <taxon>Pseudomonadota</taxon>
        <taxon>Gammaproteobacteria</taxon>
        <taxon>Pseudomonadales</taxon>
        <taxon>Pseudomonadaceae</taxon>
        <taxon>Pseudomonas</taxon>
    </lineage>
</organism>
<dbReference type="EMBL" id="CABVHP010000002">
    <property type="protein sequence ID" value="VVN78558.1"/>
    <property type="molecule type" value="Genomic_DNA"/>
</dbReference>
<keyword evidence="1" id="KW-0472">Membrane</keyword>
<keyword evidence="1" id="KW-1133">Transmembrane helix</keyword>
<evidence type="ECO:0000313" key="3">
    <source>
        <dbReference type="Proteomes" id="UP000326557"/>
    </source>
</evidence>
<dbReference type="AlphaFoldDB" id="A0A5E7AGY3"/>
<reference evidence="2 3" key="1">
    <citation type="submission" date="2019-09" db="EMBL/GenBank/DDBJ databases">
        <authorList>
            <person name="Chandra G."/>
            <person name="Truman W A."/>
        </authorList>
    </citation>
    <scope>NUCLEOTIDE SEQUENCE [LARGE SCALE GENOMIC DNA]</scope>
    <source>
        <strain evidence="2">PS704</strain>
    </source>
</reference>
<accession>A0A5E7AGY3</accession>
<name>A0A5E7AGY3_PSEFL</name>
<proteinExistence type="predicted"/>
<evidence type="ECO:0000313" key="2">
    <source>
        <dbReference type="EMBL" id="VVN78558.1"/>
    </source>
</evidence>
<dbReference type="OrthoDB" id="6969759at2"/>
<dbReference type="Proteomes" id="UP000326557">
    <property type="component" value="Unassembled WGS sequence"/>
</dbReference>
<gene>
    <name evidence="2" type="ORF">PS704_00908</name>
</gene>